<dbReference type="SMART" id="SM00409">
    <property type="entry name" value="IG"/>
    <property type="match status" value="1"/>
</dbReference>
<reference evidence="3" key="3">
    <citation type="submission" date="2025-09" db="UniProtKB">
        <authorList>
            <consortium name="Ensembl"/>
        </authorList>
    </citation>
    <scope>IDENTIFICATION</scope>
</reference>
<feature type="domain" description="Ig-like" evidence="2">
    <location>
        <begin position="124"/>
        <end position="187"/>
    </location>
</feature>
<dbReference type="PANTHER" id="PTHR46013:SF4">
    <property type="entry name" value="B-CELL RECEPTOR CD22-RELATED"/>
    <property type="match status" value="1"/>
</dbReference>
<dbReference type="PANTHER" id="PTHR46013">
    <property type="entry name" value="VASCULAR CELL ADHESION MOLECULE 1"/>
    <property type="match status" value="1"/>
</dbReference>
<dbReference type="Proteomes" id="UP000265040">
    <property type="component" value="Chromosome 16"/>
</dbReference>
<keyword evidence="1" id="KW-0812">Transmembrane</keyword>
<sequence>MIYFFLFVSVNYPDSVCAVKGSTVTLHCSFTPLRFIKDQNGRKIILKVIRVRWCQNHPICQGTTPSVIDSQLRNNHPRYQYLGDLKDNCTLQIRDVQETDNAILRFRMETNYTSHFTEQSGVNVTGSKMRINSSTAETEVTWFRDGHALSESGPALQLGPLTAKDSGNYTCALKTNSNTRSESYSLFAKAAEKGLFDHCDLSYCSFLTSLAADFIISKHMGSMPYFVRKNQSTDCGTVTTEEQQHSPDKNTVQFLIIFFTEIYINTTMSVHLVLFTVNTVLVFIVASIVIKR</sequence>
<dbReference type="SUPFAM" id="SSF48726">
    <property type="entry name" value="Immunoglobulin"/>
    <property type="match status" value="2"/>
</dbReference>
<dbReference type="InterPro" id="IPR007110">
    <property type="entry name" value="Ig-like_dom"/>
</dbReference>
<keyword evidence="1" id="KW-1133">Transmembrane helix</keyword>
<organism evidence="3 4">
    <name type="scientific">Anabas testudineus</name>
    <name type="common">Climbing perch</name>
    <name type="synonym">Anthias testudineus</name>
    <dbReference type="NCBI Taxonomy" id="64144"/>
    <lineage>
        <taxon>Eukaryota</taxon>
        <taxon>Metazoa</taxon>
        <taxon>Chordata</taxon>
        <taxon>Craniata</taxon>
        <taxon>Vertebrata</taxon>
        <taxon>Euteleostomi</taxon>
        <taxon>Actinopterygii</taxon>
        <taxon>Neopterygii</taxon>
        <taxon>Teleostei</taxon>
        <taxon>Neoteleostei</taxon>
        <taxon>Acanthomorphata</taxon>
        <taxon>Anabantaria</taxon>
        <taxon>Anabantiformes</taxon>
        <taxon>Anabantoidei</taxon>
        <taxon>Anabantidae</taxon>
        <taxon>Anabas</taxon>
    </lineage>
</organism>
<protein>
    <recommendedName>
        <fullName evidence="2">Ig-like domain-containing protein</fullName>
    </recommendedName>
</protein>
<feature type="transmembrane region" description="Helical" evidence="1">
    <location>
        <begin position="268"/>
        <end position="290"/>
    </location>
</feature>
<keyword evidence="1" id="KW-0472">Membrane</keyword>
<proteinExistence type="predicted"/>
<evidence type="ECO:0000256" key="1">
    <source>
        <dbReference type="SAM" id="Phobius"/>
    </source>
</evidence>
<dbReference type="InterPro" id="IPR013106">
    <property type="entry name" value="Ig_V-set"/>
</dbReference>
<evidence type="ECO:0000313" key="3">
    <source>
        <dbReference type="Ensembl" id="ENSATEP00000027022.2"/>
    </source>
</evidence>
<dbReference type="InterPro" id="IPR013783">
    <property type="entry name" value="Ig-like_fold"/>
</dbReference>
<evidence type="ECO:0000313" key="4">
    <source>
        <dbReference type="Proteomes" id="UP000265040"/>
    </source>
</evidence>
<accession>A0A3Q1IXT4</accession>
<dbReference type="Pfam" id="PF07686">
    <property type="entry name" value="V-set"/>
    <property type="match status" value="1"/>
</dbReference>
<dbReference type="PROSITE" id="PS50835">
    <property type="entry name" value="IG_LIKE"/>
    <property type="match status" value="1"/>
</dbReference>
<dbReference type="Gene3D" id="2.60.40.10">
    <property type="entry name" value="Immunoglobulins"/>
    <property type="match status" value="2"/>
</dbReference>
<keyword evidence="4" id="KW-1185">Reference proteome</keyword>
<dbReference type="InterPro" id="IPR036179">
    <property type="entry name" value="Ig-like_dom_sf"/>
</dbReference>
<dbReference type="GeneTree" id="ENSGT00960000186737"/>
<reference evidence="3" key="1">
    <citation type="submission" date="2021-04" db="EMBL/GenBank/DDBJ databases">
        <authorList>
            <consortium name="Wellcome Sanger Institute Data Sharing"/>
        </authorList>
    </citation>
    <scope>NUCLEOTIDE SEQUENCE [LARGE SCALE GENOMIC DNA]</scope>
</reference>
<dbReference type="AlphaFoldDB" id="A0A3Q1IXT4"/>
<dbReference type="InParanoid" id="A0A3Q1IXT4"/>
<dbReference type="STRING" id="64144.ENSATEP00000027022"/>
<dbReference type="Ensembl" id="ENSATET00000027450.2">
    <property type="protein sequence ID" value="ENSATEP00000027022.2"/>
    <property type="gene ID" value="ENSATEG00000018682.2"/>
</dbReference>
<dbReference type="InterPro" id="IPR003599">
    <property type="entry name" value="Ig_sub"/>
</dbReference>
<dbReference type="OrthoDB" id="8887244at2759"/>
<evidence type="ECO:0000259" key="2">
    <source>
        <dbReference type="PROSITE" id="PS50835"/>
    </source>
</evidence>
<reference evidence="3" key="2">
    <citation type="submission" date="2025-08" db="UniProtKB">
        <authorList>
            <consortium name="Ensembl"/>
        </authorList>
    </citation>
    <scope>IDENTIFICATION</scope>
</reference>
<name>A0A3Q1IXT4_ANATE</name>